<gene>
    <name evidence="2" type="ORF">DESME_14090</name>
</gene>
<feature type="compositionally biased region" description="Low complexity" evidence="1">
    <location>
        <begin position="57"/>
        <end position="96"/>
    </location>
</feature>
<accession>W0ED58</accession>
<dbReference type="EMBL" id="CP007032">
    <property type="protein sequence ID" value="AHF08672.1"/>
    <property type="molecule type" value="Genomic_DNA"/>
</dbReference>
<dbReference type="RefSeq" id="WP_006715707.1">
    <property type="nucleotide sequence ID" value="NZ_CP007032.1"/>
</dbReference>
<reference evidence="2 3" key="1">
    <citation type="submission" date="2013-12" db="EMBL/GenBank/DDBJ databases">
        <authorList>
            <consortium name="DOE Joint Genome Institute"/>
            <person name="Smidt H."/>
            <person name="Huntemann M."/>
            <person name="Han J."/>
            <person name="Chen A."/>
            <person name="Kyrpides N."/>
            <person name="Mavromatis K."/>
            <person name="Markowitz V."/>
            <person name="Palaniappan K."/>
            <person name="Ivanova N."/>
            <person name="Schaumberg A."/>
            <person name="Pati A."/>
            <person name="Liolios K."/>
            <person name="Nordberg H.P."/>
            <person name="Cantor M.N."/>
            <person name="Hua S.X."/>
            <person name="Woyke T."/>
        </authorList>
    </citation>
    <scope>NUCLEOTIDE SEQUENCE [LARGE SCALE GENOMIC DNA]</scope>
    <source>
        <strain evidence="3">DSM 15288</strain>
    </source>
</reference>
<keyword evidence="3" id="KW-1185">Reference proteome</keyword>
<evidence type="ECO:0000313" key="3">
    <source>
        <dbReference type="Proteomes" id="UP000010847"/>
    </source>
</evidence>
<name>W0ED58_9FIRM</name>
<dbReference type="HOGENOM" id="CLU_2355169_0_0_9"/>
<evidence type="ECO:0000313" key="2">
    <source>
        <dbReference type="EMBL" id="AHF08672.1"/>
    </source>
</evidence>
<evidence type="ECO:0000256" key="1">
    <source>
        <dbReference type="SAM" id="MobiDB-lite"/>
    </source>
</evidence>
<dbReference type="STRING" id="871968.DESME_14090"/>
<protein>
    <submittedName>
        <fullName evidence="2">Uncharacterized protein</fullName>
    </submittedName>
</protein>
<proteinExistence type="predicted"/>
<organism evidence="2 3">
    <name type="scientific">Desulfitobacterium metallireducens DSM 15288</name>
    <dbReference type="NCBI Taxonomy" id="871968"/>
    <lineage>
        <taxon>Bacteria</taxon>
        <taxon>Bacillati</taxon>
        <taxon>Bacillota</taxon>
        <taxon>Clostridia</taxon>
        <taxon>Eubacteriales</taxon>
        <taxon>Desulfitobacteriaceae</taxon>
        <taxon>Desulfitobacterium</taxon>
    </lineage>
</organism>
<dbReference type="Proteomes" id="UP000010847">
    <property type="component" value="Chromosome"/>
</dbReference>
<sequence length="96" mass="10483">MKKKKKQLVGGILLMVLGLGVCAGSVAFRYVEHGGMGAFAGHRITNRQGMNGNYGFRNPQQRGFNQNPNFNNKNKNNNQNQAPAPSTPTPNQTPNQ</sequence>
<feature type="region of interest" description="Disordered" evidence="1">
    <location>
        <begin position="47"/>
        <end position="96"/>
    </location>
</feature>
<dbReference type="AlphaFoldDB" id="W0ED58"/>
<dbReference type="KEGG" id="dmt:DESME_14090"/>